<dbReference type="Pfam" id="PF00857">
    <property type="entry name" value="Isochorismatase"/>
    <property type="match status" value="1"/>
</dbReference>
<dbReference type="RefSeq" id="WP_111729972.1">
    <property type="nucleotide sequence ID" value="NZ_QHKO01000004.1"/>
</dbReference>
<evidence type="ECO:0000313" key="5">
    <source>
        <dbReference type="Proteomes" id="UP000249169"/>
    </source>
</evidence>
<dbReference type="AlphaFoldDB" id="A0A328C504"/>
<protein>
    <submittedName>
        <fullName evidence="4">Isochorismatase</fullName>
    </submittedName>
</protein>
<name>A0A328C504_9DELT</name>
<dbReference type="InterPro" id="IPR050272">
    <property type="entry name" value="Isochorismatase-like_hydrls"/>
</dbReference>
<dbReference type="GO" id="GO:0016787">
    <property type="term" value="F:hydrolase activity"/>
    <property type="evidence" value="ECO:0007669"/>
    <property type="project" value="UniProtKB-KW"/>
</dbReference>
<organism evidence="4 5">
    <name type="scientific">Lujinxingia litoralis</name>
    <dbReference type="NCBI Taxonomy" id="2211119"/>
    <lineage>
        <taxon>Bacteria</taxon>
        <taxon>Deltaproteobacteria</taxon>
        <taxon>Bradymonadales</taxon>
        <taxon>Lujinxingiaceae</taxon>
        <taxon>Lujinxingia</taxon>
    </lineage>
</organism>
<sequence>MTFTGLPDKSSVEIPELPTSDHLTLDPTTTALLVVDMQNDFVDPRGALSVEAAELTVQPISELVERARQADVQVIFTQDTHQSSDREFEIWPVHCVEGTWGWEFLPRLNPQSGDHVVRKARYDAFYGTNLEHYLSRIWKIETLIIVGTVANICVAQTAASAGLRWFRVVVPADGISALTDFDQAGALRQISSLYNGQVLARGADLDFKR</sequence>
<proteinExistence type="predicted"/>
<dbReference type="SUPFAM" id="SSF52499">
    <property type="entry name" value="Isochorismatase-like hydrolases"/>
    <property type="match status" value="1"/>
</dbReference>
<dbReference type="OrthoDB" id="9791276at2"/>
<dbReference type="Proteomes" id="UP000249169">
    <property type="component" value="Unassembled WGS sequence"/>
</dbReference>
<dbReference type="InterPro" id="IPR036380">
    <property type="entry name" value="Isochorismatase-like_sf"/>
</dbReference>
<keyword evidence="5" id="KW-1185">Reference proteome</keyword>
<dbReference type="Gene3D" id="3.40.50.850">
    <property type="entry name" value="Isochorismatase-like"/>
    <property type="match status" value="1"/>
</dbReference>
<evidence type="ECO:0000259" key="3">
    <source>
        <dbReference type="Pfam" id="PF00857"/>
    </source>
</evidence>
<keyword evidence="1" id="KW-0378">Hydrolase</keyword>
<feature type="region of interest" description="Disordered" evidence="2">
    <location>
        <begin position="1"/>
        <end position="21"/>
    </location>
</feature>
<evidence type="ECO:0000313" key="4">
    <source>
        <dbReference type="EMBL" id="RAL22401.1"/>
    </source>
</evidence>
<comment type="caution">
    <text evidence="4">The sequence shown here is derived from an EMBL/GenBank/DDBJ whole genome shotgun (WGS) entry which is preliminary data.</text>
</comment>
<evidence type="ECO:0000256" key="1">
    <source>
        <dbReference type="ARBA" id="ARBA00022801"/>
    </source>
</evidence>
<dbReference type="InterPro" id="IPR000868">
    <property type="entry name" value="Isochorismatase-like_dom"/>
</dbReference>
<gene>
    <name evidence="4" type="ORF">DL240_11165</name>
</gene>
<dbReference type="EMBL" id="QHKO01000004">
    <property type="protein sequence ID" value="RAL22401.1"/>
    <property type="molecule type" value="Genomic_DNA"/>
</dbReference>
<dbReference type="PANTHER" id="PTHR43540:SF6">
    <property type="entry name" value="ISOCHORISMATASE-LIKE DOMAIN-CONTAINING PROTEIN"/>
    <property type="match status" value="1"/>
</dbReference>
<accession>A0A328C504</accession>
<evidence type="ECO:0000256" key="2">
    <source>
        <dbReference type="SAM" id="MobiDB-lite"/>
    </source>
</evidence>
<dbReference type="CDD" id="cd00431">
    <property type="entry name" value="cysteine_hydrolases"/>
    <property type="match status" value="1"/>
</dbReference>
<feature type="domain" description="Isochorismatase-like" evidence="3">
    <location>
        <begin position="30"/>
        <end position="193"/>
    </location>
</feature>
<dbReference type="PANTHER" id="PTHR43540">
    <property type="entry name" value="PEROXYUREIDOACRYLATE/UREIDOACRYLATE AMIDOHYDROLASE-RELATED"/>
    <property type="match status" value="1"/>
</dbReference>
<reference evidence="4 5" key="1">
    <citation type="submission" date="2018-05" db="EMBL/GenBank/DDBJ databases">
        <title>Lujinxingia marina gen. nov. sp. nov., a new facultative anaerobic member of the class Deltaproteobacteria, and proposal of Lujinxingaceae fam. nov.</title>
        <authorList>
            <person name="Li C.-M."/>
        </authorList>
    </citation>
    <scope>NUCLEOTIDE SEQUENCE [LARGE SCALE GENOMIC DNA]</scope>
    <source>
        <strain evidence="4 5">B210</strain>
    </source>
</reference>